<reference evidence="5" key="2">
    <citation type="submission" date="2021-04" db="EMBL/GenBank/DDBJ databases">
        <title>Isolation and genomic analysis of the ibuprofen-degrading bacterium Sphingomonas strain MPO218.</title>
        <authorList>
            <person name="Aulestia M."/>
            <person name="Flores A."/>
            <person name="Mangas E.L."/>
            <person name="Perez-Pulido A.J."/>
            <person name="Santero E."/>
            <person name="Camacho E.M."/>
        </authorList>
    </citation>
    <scope>NUCLEOTIDE SEQUENCE</scope>
    <source>
        <strain evidence="5">MPO218</strain>
    </source>
</reference>
<dbReference type="RefSeq" id="WP_208634030.1">
    <property type="nucleotide sequence ID" value="NZ_CP059319.1"/>
</dbReference>
<feature type="domain" description="Carboxylesterase type B" evidence="4">
    <location>
        <begin position="5"/>
        <end position="510"/>
    </location>
</feature>
<dbReference type="InterPro" id="IPR019826">
    <property type="entry name" value="Carboxylesterase_B_AS"/>
</dbReference>
<evidence type="ECO:0000259" key="4">
    <source>
        <dbReference type="Pfam" id="PF00135"/>
    </source>
</evidence>
<dbReference type="Pfam" id="PF00135">
    <property type="entry name" value="COesterase"/>
    <property type="match status" value="1"/>
</dbReference>
<dbReference type="EC" id="3.1.1.-" evidence="3"/>
<dbReference type="GO" id="GO:0016787">
    <property type="term" value="F:hydrolase activity"/>
    <property type="evidence" value="ECO:0007669"/>
    <property type="project" value="UniProtKB-KW"/>
</dbReference>
<protein>
    <recommendedName>
        <fullName evidence="3">Carboxylic ester hydrolase</fullName>
        <ecNumber evidence="3">3.1.1.-</ecNumber>
    </recommendedName>
</protein>
<dbReference type="PROSITE" id="PS00122">
    <property type="entry name" value="CARBOXYLESTERASE_B_1"/>
    <property type="match status" value="1"/>
</dbReference>
<evidence type="ECO:0000256" key="1">
    <source>
        <dbReference type="ARBA" id="ARBA00005964"/>
    </source>
</evidence>
<organism evidence="5 6">
    <name type="scientific">Rhizorhabdus wittichii</name>
    <dbReference type="NCBI Taxonomy" id="160791"/>
    <lineage>
        <taxon>Bacteria</taxon>
        <taxon>Pseudomonadati</taxon>
        <taxon>Pseudomonadota</taxon>
        <taxon>Alphaproteobacteria</taxon>
        <taxon>Sphingomonadales</taxon>
        <taxon>Sphingomonadaceae</taxon>
        <taxon>Rhizorhabdus</taxon>
    </lineage>
</organism>
<dbReference type="InterPro" id="IPR002018">
    <property type="entry name" value="CarbesteraseB"/>
</dbReference>
<evidence type="ECO:0000256" key="2">
    <source>
        <dbReference type="ARBA" id="ARBA00022801"/>
    </source>
</evidence>
<gene>
    <name evidence="5" type="ORF">HRJ34_10405</name>
</gene>
<accession>A0A975HFY5</accession>
<keyword evidence="2 3" id="KW-0378">Hydrolase</keyword>
<name>A0A975HFY5_9SPHN</name>
<dbReference type="PANTHER" id="PTHR11559">
    <property type="entry name" value="CARBOXYLESTERASE"/>
    <property type="match status" value="1"/>
</dbReference>
<dbReference type="Gene3D" id="3.40.50.1820">
    <property type="entry name" value="alpha/beta hydrolase"/>
    <property type="match status" value="1"/>
</dbReference>
<dbReference type="EMBL" id="CP059319">
    <property type="protein sequence ID" value="QTH23877.1"/>
    <property type="molecule type" value="Genomic_DNA"/>
</dbReference>
<dbReference type="SUPFAM" id="SSF53474">
    <property type="entry name" value="alpha/beta-Hydrolases"/>
    <property type="match status" value="1"/>
</dbReference>
<comment type="similarity">
    <text evidence="1 3">Belongs to the type-B carboxylesterase/lipase family.</text>
</comment>
<dbReference type="AlphaFoldDB" id="A0A975HFY5"/>
<dbReference type="Proteomes" id="UP000664914">
    <property type="component" value="Chromosome"/>
</dbReference>
<evidence type="ECO:0000313" key="6">
    <source>
        <dbReference type="Proteomes" id="UP000664914"/>
    </source>
</evidence>
<evidence type="ECO:0000313" key="5">
    <source>
        <dbReference type="EMBL" id="QTH23877.1"/>
    </source>
</evidence>
<dbReference type="InterPro" id="IPR029058">
    <property type="entry name" value="AB_hydrolase_fold"/>
</dbReference>
<proteinExistence type="inferred from homology"/>
<dbReference type="InterPro" id="IPR050309">
    <property type="entry name" value="Type-B_Carboxylest/Lipase"/>
</dbReference>
<evidence type="ECO:0000256" key="3">
    <source>
        <dbReference type="RuleBase" id="RU361235"/>
    </source>
</evidence>
<sequence length="528" mass="56435">MIDGVTTRQGRLSGIATRSGSAFLGIPYAAPPVGELRWRPPHEPLPWQGTRAADRHSPVAMQYLPSPASLYHPGSPPLSEDCLTLNVWTGAGSGSDRRPVMVWFHLGAFMFGSSACTTAPDDKPLFDGAALAELGVVVVTVNYRLGRFGFLAHPGLTAESDHRASGNYGFMDQVAALRWVRDNIAGFGGDPDNVTIFGVSAGSASCSMHMASPLSKGLFHRAIAGSGAFMGPPSGSSGLFDKLLDLPSAEARGLQMSEALGAGDVAALRALPADAIMAAPIPMEPGAWYMEALGGHLGEGAADTNYPIVDGYALPDSPAAIIRAGRHNDVPLLTGSTVDDCSGLPAIRDLADYRAYVRQDMGELADAALRAYPAADDREATRASGDLLADRVFGWQNWTWARLAARHGRQPVYYYDWLHAPPIPEGRYIESGFGAVHAAEMPYVFRNLDAYDWSWTAADERLSDRISAYWVNFARSGDPNGGDLPPWSRLEGSDGPAMRIGAEPAMGRPGRGERFAVLDAYYADRATP</sequence>
<reference evidence="5" key="1">
    <citation type="submission" date="2020-07" db="EMBL/GenBank/DDBJ databases">
        <authorList>
            <person name="Camacho E."/>
        </authorList>
    </citation>
    <scope>NUCLEOTIDE SEQUENCE</scope>
    <source>
        <strain evidence="5">MPO218</strain>
    </source>
</reference>